<evidence type="ECO:0000256" key="1">
    <source>
        <dbReference type="SAM" id="MobiDB-lite"/>
    </source>
</evidence>
<keyword evidence="2" id="KW-1185">Reference proteome</keyword>
<name>A0A915HUP7_ROMCU</name>
<dbReference type="WBParaSite" id="nRc.2.0.1.t05266-RA">
    <property type="protein sequence ID" value="nRc.2.0.1.t05266-RA"/>
    <property type="gene ID" value="nRc.2.0.1.g05266"/>
</dbReference>
<protein>
    <submittedName>
        <fullName evidence="3">Uncharacterized protein</fullName>
    </submittedName>
</protein>
<accession>A0A915HUP7</accession>
<proteinExistence type="predicted"/>
<organism evidence="2 3">
    <name type="scientific">Romanomermis culicivorax</name>
    <name type="common">Nematode worm</name>
    <dbReference type="NCBI Taxonomy" id="13658"/>
    <lineage>
        <taxon>Eukaryota</taxon>
        <taxon>Metazoa</taxon>
        <taxon>Ecdysozoa</taxon>
        <taxon>Nematoda</taxon>
        <taxon>Enoplea</taxon>
        <taxon>Dorylaimia</taxon>
        <taxon>Mermithida</taxon>
        <taxon>Mermithoidea</taxon>
        <taxon>Mermithidae</taxon>
        <taxon>Romanomermis</taxon>
    </lineage>
</organism>
<feature type="region of interest" description="Disordered" evidence="1">
    <location>
        <begin position="1"/>
        <end position="29"/>
    </location>
</feature>
<evidence type="ECO:0000313" key="2">
    <source>
        <dbReference type="Proteomes" id="UP000887565"/>
    </source>
</evidence>
<reference evidence="3" key="1">
    <citation type="submission" date="2022-11" db="UniProtKB">
        <authorList>
            <consortium name="WormBaseParasite"/>
        </authorList>
    </citation>
    <scope>IDENTIFICATION</scope>
</reference>
<sequence>MIDEPTMSQRAEVASNQQKPQQRTPPEEWYPSVPTAPVMAQIQPRTTNECLHCVRLPYPVPRSYFIALQLGITRHPPRGTFFVTRPPTYSTHPAPNPNRIAITRFYPPPDQQTLETVTPHRVLEKRTRWRNSINL</sequence>
<dbReference type="Proteomes" id="UP000887565">
    <property type="component" value="Unplaced"/>
</dbReference>
<feature type="compositionally biased region" description="Polar residues" evidence="1">
    <location>
        <begin position="1"/>
        <end position="24"/>
    </location>
</feature>
<dbReference type="AlphaFoldDB" id="A0A915HUP7"/>
<evidence type="ECO:0000313" key="3">
    <source>
        <dbReference type="WBParaSite" id="nRc.2.0.1.t05266-RA"/>
    </source>
</evidence>